<evidence type="ECO:0000313" key="3">
    <source>
        <dbReference type="Proteomes" id="UP001445335"/>
    </source>
</evidence>
<dbReference type="InterPro" id="IPR036291">
    <property type="entry name" value="NAD(P)-bd_dom_sf"/>
</dbReference>
<dbReference type="GO" id="GO:0016491">
    <property type="term" value="F:oxidoreductase activity"/>
    <property type="evidence" value="ECO:0007669"/>
    <property type="project" value="InterPro"/>
</dbReference>
<gene>
    <name evidence="2" type="ORF">WJX81_001512</name>
</gene>
<comment type="caution">
    <text evidence="2">The sequence shown here is derived from an EMBL/GenBank/DDBJ whole genome shotgun (WGS) entry which is preliminary data.</text>
</comment>
<dbReference type="Pfam" id="PF00107">
    <property type="entry name" value="ADH_zinc_N"/>
    <property type="match status" value="1"/>
</dbReference>
<dbReference type="AlphaFoldDB" id="A0AAW1QCK4"/>
<dbReference type="SUPFAM" id="SSF51735">
    <property type="entry name" value="NAD(P)-binding Rossmann-fold domains"/>
    <property type="match status" value="1"/>
</dbReference>
<dbReference type="PANTHER" id="PTHR43677:SF4">
    <property type="entry name" value="QUINONE OXIDOREDUCTASE-LIKE PROTEIN 2"/>
    <property type="match status" value="1"/>
</dbReference>
<proteinExistence type="predicted"/>
<organism evidence="2 3">
    <name type="scientific">Elliptochloris bilobata</name>
    <dbReference type="NCBI Taxonomy" id="381761"/>
    <lineage>
        <taxon>Eukaryota</taxon>
        <taxon>Viridiplantae</taxon>
        <taxon>Chlorophyta</taxon>
        <taxon>core chlorophytes</taxon>
        <taxon>Trebouxiophyceae</taxon>
        <taxon>Trebouxiophyceae incertae sedis</taxon>
        <taxon>Elliptochloris clade</taxon>
        <taxon>Elliptochloris</taxon>
    </lineage>
</organism>
<dbReference type="Pfam" id="PF08240">
    <property type="entry name" value="ADH_N"/>
    <property type="match status" value="1"/>
</dbReference>
<feature type="domain" description="Enoyl reductase (ER)" evidence="1">
    <location>
        <begin position="19"/>
        <end position="324"/>
    </location>
</feature>
<dbReference type="PROSITE" id="PS01162">
    <property type="entry name" value="QOR_ZETA_CRYSTAL"/>
    <property type="match status" value="1"/>
</dbReference>
<dbReference type="SMART" id="SM00829">
    <property type="entry name" value="PKS_ER"/>
    <property type="match status" value="1"/>
</dbReference>
<keyword evidence="3" id="KW-1185">Reference proteome</keyword>
<dbReference type="GO" id="GO:0008270">
    <property type="term" value="F:zinc ion binding"/>
    <property type="evidence" value="ECO:0007669"/>
    <property type="project" value="InterPro"/>
</dbReference>
<dbReference type="InterPro" id="IPR002364">
    <property type="entry name" value="Quin_OxRdtase/zeta-crystal_CS"/>
</dbReference>
<protein>
    <recommendedName>
        <fullName evidence="1">Enoyl reductase (ER) domain-containing protein</fullName>
    </recommendedName>
</protein>
<evidence type="ECO:0000259" key="1">
    <source>
        <dbReference type="SMART" id="SM00829"/>
    </source>
</evidence>
<dbReference type="InterPro" id="IPR013149">
    <property type="entry name" value="ADH-like_C"/>
</dbReference>
<sequence length="330" mass="34302">MKALICKQLGHPLATDDKKPLKLVQNHPQPSPSLPANGVRIRVTAAALNFSDALQIQGLYQDRPKLPFVPGSEVSGVVIEVGRDVRTVQVGDAVCAVMRGGGFAEEVVVRDGAALKLPAGTDVAAAAGLPLAFGTSHVALAERANLQPGQTVLVLGAAGGVGIAAVQIAKVMGARVVAVCRGSAKAAALRALGADAVVDTAAAGKDVPLRQLIKAAAPQGIDVVYDPVGGVAFMESLKTINWGAQILIIGFASGTIPKISSNIALVKNATLHGVFWGSYMQHRPRVLRQSLEQLLAWLGEGRISIPIFHRRALFALASSAPLVASKPYWP</sequence>
<dbReference type="InterPro" id="IPR011032">
    <property type="entry name" value="GroES-like_sf"/>
</dbReference>
<dbReference type="CDD" id="cd08241">
    <property type="entry name" value="QOR1"/>
    <property type="match status" value="1"/>
</dbReference>
<dbReference type="InterPro" id="IPR013154">
    <property type="entry name" value="ADH-like_N"/>
</dbReference>
<dbReference type="Gene3D" id="3.40.50.720">
    <property type="entry name" value="NAD(P)-binding Rossmann-like Domain"/>
    <property type="match status" value="1"/>
</dbReference>
<dbReference type="EMBL" id="JALJOU010000138">
    <property type="protein sequence ID" value="KAK9818978.1"/>
    <property type="molecule type" value="Genomic_DNA"/>
</dbReference>
<accession>A0AAW1QCK4</accession>
<name>A0AAW1QCK4_9CHLO</name>
<evidence type="ECO:0000313" key="2">
    <source>
        <dbReference type="EMBL" id="KAK9818978.1"/>
    </source>
</evidence>
<reference evidence="2 3" key="1">
    <citation type="journal article" date="2024" name="Nat. Commun.">
        <title>Phylogenomics reveals the evolutionary origins of lichenization in chlorophyte algae.</title>
        <authorList>
            <person name="Puginier C."/>
            <person name="Libourel C."/>
            <person name="Otte J."/>
            <person name="Skaloud P."/>
            <person name="Haon M."/>
            <person name="Grisel S."/>
            <person name="Petersen M."/>
            <person name="Berrin J.G."/>
            <person name="Delaux P.M."/>
            <person name="Dal Grande F."/>
            <person name="Keller J."/>
        </authorList>
    </citation>
    <scope>NUCLEOTIDE SEQUENCE [LARGE SCALE GENOMIC DNA]</scope>
    <source>
        <strain evidence="2 3">SAG 245.80</strain>
    </source>
</reference>
<dbReference type="Proteomes" id="UP001445335">
    <property type="component" value="Unassembled WGS sequence"/>
</dbReference>
<dbReference type="SUPFAM" id="SSF50129">
    <property type="entry name" value="GroES-like"/>
    <property type="match status" value="1"/>
</dbReference>
<dbReference type="Gene3D" id="3.90.180.10">
    <property type="entry name" value="Medium-chain alcohol dehydrogenases, catalytic domain"/>
    <property type="match status" value="1"/>
</dbReference>
<dbReference type="PANTHER" id="PTHR43677">
    <property type="entry name" value="SHORT-CHAIN DEHYDROGENASE/REDUCTASE"/>
    <property type="match status" value="1"/>
</dbReference>
<dbReference type="InterPro" id="IPR051397">
    <property type="entry name" value="Zn-ADH-like_protein"/>
</dbReference>
<dbReference type="InterPro" id="IPR020843">
    <property type="entry name" value="ER"/>
</dbReference>